<dbReference type="InterPro" id="IPR011004">
    <property type="entry name" value="Trimer_LpxA-like_sf"/>
</dbReference>
<feature type="binding site" evidence="18">
    <location>
        <position position="249"/>
    </location>
    <ligand>
        <name>UDP-N-acetyl-alpha-D-glucosamine</name>
        <dbReference type="ChEBI" id="CHEBI:57705"/>
    </ligand>
</feature>
<dbReference type="SUPFAM" id="SSF51161">
    <property type="entry name" value="Trimeric LpxA-like enzymes"/>
    <property type="match status" value="1"/>
</dbReference>
<feature type="domain" description="MobA-like NTP transferase" evidence="19">
    <location>
        <begin position="82"/>
        <end position="223"/>
    </location>
</feature>
<feature type="region of interest" description="Linker" evidence="18">
    <location>
        <begin position="309"/>
        <end position="329"/>
    </location>
</feature>
<evidence type="ECO:0000256" key="2">
    <source>
        <dbReference type="ARBA" id="ARBA00007707"/>
    </source>
</evidence>
<feature type="binding site" evidence="18">
    <location>
        <position position="442"/>
    </location>
    <ligand>
        <name>acetyl-CoA</name>
        <dbReference type="ChEBI" id="CHEBI:57288"/>
    </ligand>
</feature>
<dbReference type="GO" id="GO:0006048">
    <property type="term" value="P:UDP-N-acetylglucosamine biosynthetic process"/>
    <property type="evidence" value="ECO:0007669"/>
    <property type="project" value="UniProtKB-UniPathway"/>
</dbReference>
<comment type="caution">
    <text evidence="18">Lacks conserved residue(s) required for the propagation of feature annotation.</text>
</comment>
<dbReference type="UniPathway" id="UPA00113">
    <property type="reaction ID" value="UER00532"/>
</dbReference>
<dbReference type="PANTHER" id="PTHR43584">
    <property type="entry name" value="NUCLEOTIDYL TRANSFERASE"/>
    <property type="match status" value="1"/>
</dbReference>
<evidence type="ECO:0000256" key="12">
    <source>
        <dbReference type="ARBA" id="ARBA00023268"/>
    </source>
</evidence>
<keyword evidence="14 18" id="KW-0961">Cell wall biogenesis/degradation</keyword>
<proteinExistence type="inferred from homology"/>
<feature type="binding site" evidence="18">
    <location>
        <begin position="85"/>
        <end position="88"/>
    </location>
    <ligand>
        <name>UDP-N-acetyl-alpha-D-glucosamine</name>
        <dbReference type="ChEBI" id="CHEBI:57705"/>
    </ligand>
</feature>
<evidence type="ECO:0000256" key="10">
    <source>
        <dbReference type="ARBA" id="ARBA00022960"/>
    </source>
</evidence>
<dbReference type="GO" id="GO:0000902">
    <property type="term" value="P:cell morphogenesis"/>
    <property type="evidence" value="ECO:0007669"/>
    <property type="project" value="UniProtKB-UniRule"/>
</dbReference>
<keyword evidence="6 18" id="KW-0548">Nucleotidyltransferase</keyword>
<feature type="region of interest" description="N-acetyltransferase" evidence="18">
    <location>
        <begin position="330"/>
        <end position="527"/>
    </location>
</feature>
<dbReference type="InterPro" id="IPR018357">
    <property type="entry name" value="Hexapep_transf_CS"/>
</dbReference>
<dbReference type="GO" id="GO:0000287">
    <property type="term" value="F:magnesium ion binding"/>
    <property type="evidence" value="ECO:0007669"/>
    <property type="project" value="UniProtKB-UniRule"/>
</dbReference>
<feature type="region of interest" description="Pyrophosphorylase" evidence="18">
    <location>
        <begin position="1"/>
        <end position="308"/>
    </location>
</feature>
<dbReference type="CDD" id="cd02540">
    <property type="entry name" value="GT2_GlmU_N_bac"/>
    <property type="match status" value="1"/>
</dbReference>
<dbReference type="GO" id="GO:0019134">
    <property type="term" value="F:glucosamine-1-phosphate N-acetyltransferase activity"/>
    <property type="evidence" value="ECO:0007669"/>
    <property type="project" value="UniProtKB-UniRule"/>
</dbReference>
<feature type="binding site" evidence="18">
    <location>
        <position position="99"/>
    </location>
    <ligand>
        <name>UDP-N-acetyl-alpha-D-glucosamine</name>
        <dbReference type="ChEBI" id="CHEBI:57705"/>
    </ligand>
</feature>
<evidence type="ECO:0000256" key="6">
    <source>
        <dbReference type="ARBA" id="ARBA00022695"/>
    </source>
</evidence>
<dbReference type="PATRIC" id="fig|121290.4.peg.2038"/>
<dbReference type="PROSITE" id="PS00101">
    <property type="entry name" value="HEXAPEP_TRANSFERASES"/>
    <property type="match status" value="1"/>
</dbReference>
<dbReference type="UniPathway" id="UPA00973"/>
<gene>
    <name evidence="18" type="primary">glmU</name>
    <name evidence="20" type="ORF">APY04_3200</name>
</gene>
<comment type="pathway">
    <text evidence="18">Nucleotide-sugar biosynthesis; UDP-N-acetyl-alpha-D-glucosamine biosynthesis; N-acetyl-alpha-D-glucosamine 1-phosphate from alpha-D-glucosamine 6-phosphate (route II): step 2/2.</text>
</comment>
<evidence type="ECO:0000256" key="4">
    <source>
        <dbReference type="ARBA" id="ARBA00022490"/>
    </source>
</evidence>
<dbReference type="Gene3D" id="3.90.550.10">
    <property type="entry name" value="Spore Coat Polysaccharide Biosynthesis Protein SpsA, Chain A"/>
    <property type="match status" value="1"/>
</dbReference>
<comment type="cofactor">
    <cofactor evidence="18">
        <name>Mg(2+)</name>
        <dbReference type="ChEBI" id="CHEBI:18420"/>
    </cofactor>
    <text evidence="18">Binds 1 Mg(2+) ion per subunit.</text>
</comment>
<evidence type="ECO:0000256" key="3">
    <source>
        <dbReference type="ARBA" id="ARBA00007947"/>
    </source>
</evidence>
<dbReference type="CDD" id="cd03353">
    <property type="entry name" value="LbH_GlmU_C"/>
    <property type="match status" value="1"/>
</dbReference>
<dbReference type="InterPro" id="IPR005882">
    <property type="entry name" value="Bifunctional_GlmU"/>
</dbReference>
<comment type="function">
    <text evidence="17 18">Catalyzes the last two sequential reactions in the de novo biosynthetic pathway for UDP-N-acetylglucosamine (UDP-GlcNAc). The C-terminal domain catalyzes the transfer of acetyl group from acetyl coenzyme A to glucosamine-1-phosphate (GlcN-1-P) to produce N-acetylglucosamine-1-phosphate (GlcNAc-1-P), which is converted into UDP-GlcNAc by the transfer of uridine 5-monophosphate (from uridine 5-triphosphate), a reaction catalyzed by the N-terminal domain.</text>
</comment>
<keyword evidence="4 18" id="KW-0963">Cytoplasm</keyword>
<feature type="binding site" evidence="18">
    <location>
        <position position="154"/>
    </location>
    <ligand>
        <name>UDP-N-acetyl-alpha-D-glucosamine</name>
        <dbReference type="ChEBI" id="CHEBI:57705"/>
    </ligand>
</feature>
<feature type="binding site" evidence="18">
    <location>
        <position position="219"/>
    </location>
    <ligand>
        <name>UDP-N-acetyl-alpha-D-glucosamine</name>
        <dbReference type="ChEBI" id="CHEBI:57705"/>
    </ligand>
</feature>
<dbReference type="InterPro" id="IPR029044">
    <property type="entry name" value="Nucleotide-diphossugar_trans"/>
</dbReference>
<evidence type="ECO:0000256" key="18">
    <source>
        <dbReference type="HAMAP-Rule" id="MF_01631"/>
    </source>
</evidence>
<evidence type="ECO:0000256" key="8">
    <source>
        <dbReference type="ARBA" id="ARBA00022737"/>
    </source>
</evidence>
<comment type="similarity">
    <text evidence="3 18">In the N-terminal section; belongs to the N-acetylglucosamine-1-phosphate uridyltransferase family.</text>
</comment>
<dbReference type="GO" id="GO:0008360">
    <property type="term" value="P:regulation of cell shape"/>
    <property type="evidence" value="ECO:0007669"/>
    <property type="project" value="UniProtKB-KW"/>
</dbReference>
<dbReference type="PANTHER" id="PTHR43584:SF3">
    <property type="entry name" value="BIFUNCTIONAL PROTEIN GLMU"/>
    <property type="match status" value="1"/>
</dbReference>
<dbReference type="InterPro" id="IPR038009">
    <property type="entry name" value="GlmU_C_LbH"/>
</dbReference>
<comment type="pathway">
    <text evidence="18">Bacterial outer membrane biogenesis; LPS lipid A biosynthesis.</text>
</comment>
<evidence type="ECO:0000256" key="11">
    <source>
        <dbReference type="ARBA" id="ARBA00022984"/>
    </source>
</evidence>
<keyword evidence="5 18" id="KW-0808">Transferase</keyword>
<dbReference type="EMBL" id="LMTR01000091">
    <property type="protein sequence ID" value="KWT64532.1"/>
    <property type="molecule type" value="Genomic_DNA"/>
</dbReference>
<evidence type="ECO:0000256" key="14">
    <source>
        <dbReference type="ARBA" id="ARBA00023316"/>
    </source>
</evidence>
<feature type="binding site" evidence="18">
    <location>
        <position position="234"/>
    </location>
    <ligand>
        <name>UDP-N-acetyl-alpha-D-glucosamine</name>
        <dbReference type="ChEBI" id="CHEBI:57705"/>
    </ligand>
</feature>
<comment type="catalytic activity">
    <reaction evidence="15 18">
        <text>alpha-D-glucosamine 1-phosphate + acetyl-CoA = N-acetyl-alpha-D-glucosamine 1-phosphate + CoA + H(+)</text>
        <dbReference type="Rhea" id="RHEA:13725"/>
        <dbReference type="ChEBI" id="CHEBI:15378"/>
        <dbReference type="ChEBI" id="CHEBI:57287"/>
        <dbReference type="ChEBI" id="CHEBI:57288"/>
        <dbReference type="ChEBI" id="CHEBI:57776"/>
        <dbReference type="ChEBI" id="CHEBI:58516"/>
        <dbReference type="EC" id="2.3.1.157"/>
    </reaction>
</comment>
<comment type="caution">
    <text evidence="20">The sequence shown here is derived from an EMBL/GenBank/DDBJ whole genome shotgun (WGS) entry which is preliminary data.</text>
</comment>
<dbReference type="EC" id="2.7.7.23" evidence="18"/>
<feature type="binding site" evidence="18">
    <location>
        <position position="428"/>
    </location>
    <ligand>
        <name>UDP-N-acetyl-alpha-D-glucosamine</name>
        <dbReference type="ChEBI" id="CHEBI:57705"/>
    </ligand>
</feature>
<keyword evidence="10 18" id="KW-0133">Cell shape</keyword>
<feature type="binding site" evidence="18">
    <location>
        <position position="395"/>
    </location>
    <ligand>
        <name>UDP-N-acetyl-alpha-D-glucosamine</name>
        <dbReference type="ChEBI" id="CHEBI:57705"/>
    </ligand>
</feature>
<dbReference type="SUPFAM" id="SSF53448">
    <property type="entry name" value="Nucleotide-diphospho-sugar transferases"/>
    <property type="match status" value="1"/>
</dbReference>
<dbReference type="InterPro" id="IPR025877">
    <property type="entry name" value="MobA-like_NTP_Trfase"/>
</dbReference>
<reference evidence="20 21" key="1">
    <citation type="submission" date="2015-10" db="EMBL/GenBank/DDBJ databases">
        <title>Transcriptomic analysis of a linuron degrading triple-species bacterial consortium.</title>
        <authorList>
            <person name="Albers P."/>
        </authorList>
    </citation>
    <scope>NUCLEOTIDE SEQUENCE [LARGE SCALE GENOMIC DNA]</scope>
    <source>
        <strain evidence="20 21">WDL6</strain>
    </source>
</reference>
<feature type="binding site" evidence="18">
    <location>
        <begin position="159"/>
        <end position="160"/>
    </location>
    <ligand>
        <name>UDP-N-acetyl-alpha-D-glucosamine</name>
        <dbReference type="ChEBI" id="CHEBI:57705"/>
    </ligand>
</feature>
<evidence type="ECO:0000313" key="21">
    <source>
        <dbReference type="Proteomes" id="UP000059074"/>
    </source>
</evidence>
<dbReference type="GO" id="GO:0009245">
    <property type="term" value="P:lipid A biosynthetic process"/>
    <property type="evidence" value="ECO:0007669"/>
    <property type="project" value="UniProtKB-UniRule"/>
</dbReference>
<feature type="binding site" evidence="18">
    <location>
        <position position="485"/>
    </location>
    <ligand>
        <name>acetyl-CoA</name>
        <dbReference type="ChEBI" id="CHEBI:57288"/>
    </ligand>
</feature>
<sequence length="527" mass="55924">MGTATGKTGAQPVRAIVRPYVKPAVKGFQARYRGAVSPDAMTFAVPFWFFQSPLLFCFPLLIDLCCPIILTDSKMSRPPLLVVVLAAGQGTRMKSALPKVLHKVAGRSMLGHVLALAESVEPQSIAVVIGPDADMDAVRSEALKLVPSAQIFVQQERRGTADAVLAAREAIAAHQGDVVVLYADTPLIPSQTLARLLGRLDSTAVAVLGFEAVDPTGYGRLILEPGEIVAAIREEREASEAERAIRMCNSGVMGFRVDDLAGLLGRIGNSNAKGEFYLTDAIELGRQQGLSAGVVVCEEDEVLGVNSREQLAAAEAIFQRRARTQAMRDGATLIAPETVWLSYDTQIGRDVIIEPNVFFGPGVTVEDGVEIKANCHFEQAHIGKAVKIGPFSRLRPGAVVGEDAHIGNFVEVKNVTLGAGAKANHLSYLGDGTVGAGANIGAGTIFCNYDGFFKHKTEIGAKAFVGSNTSLVAPVKIGDGAYIGSGSVITKDVASGSLALERSGQEERPGWAEKFRTMMLRRKSKAG</sequence>
<keyword evidence="13 18" id="KW-0012">Acyltransferase</keyword>
<evidence type="ECO:0000256" key="17">
    <source>
        <dbReference type="ARBA" id="ARBA00049628"/>
    </source>
</evidence>
<evidence type="ECO:0000256" key="13">
    <source>
        <dbReference type="ARBA" id="ARBA00023315"/>
    </source>
</evidence>
<feature type="binding site" evidence="18">
    <location>
        <position position="467"/>
    </location>
    <ligand>
        <name>acetyl-CoA</name>
        <dbReference type="ChEBI" id="CHEBI:57288"/>
    </ligand>
</feature>
<keyword evidence="11 18" id="KW-0573">Peptidoglycan synthesis</keyword>
<feature type="binding site" evidence="18">
    <location>
        <position position="306"/>
    </location>
    <ligand>
        <name>Mg(2+)</name>
        <dbReference type="ChEBI" id="CHEBI:18420"/>
    </ligand>
</feature>
<evidence type="ECO:0000256" key="9">
    <source>
        <dbReference type="ARBA" id="ARBA00022842"/>
    </source>
</evidence>
<evidence type="ECO:0000313" key="20">
    <source>
        <dbReference type="EMBL" id="KWT64532.1"/>
    </source>
</evidence>
<feature type="binding site" evidence="18">
    <location>
        <position position="413"/>
    </location>
    <ligand>
        <name>UDP-N-acetyl-alpha-D-glucosamine</name>
        <dbReference type="ChEBI" id="CHEBI:57705"/>
    </ligand>
</feature>
<dbReference type="GO" id="GO:0071555">
    <property type="term" value="P:cell wall organization"/>
    <property type="evidence" value="ECO:0007669"/>
    <property type="project" value="UniProtKB-KW"/>
</dbReference>
<dbReference type="Proteomes" id="UP000059074">
    <property type="component" value="Unassembled WGS sequence"/>
</dbReference>
<accession>A0A109BA98</accession>
<dbReference type="HAMAP" id="MF_01631">
    <property type="entry name" value="GlmU"/>
    <property type="match status" value="1"/>
</dbReference>
<dbReference type="GO" id="GO:0016020">
    <property type="term" value="C:membrane"/>
    <property type="evidence" value="ECO:0007669"/>
    <property type="project" value="GOC"/>
</dbReference>
<feature type="binding site" evidence="18">
    <location>
        <begin position="448"/>
        <end position="449"/>
    </location>
    <ligand>
        <name>acetyl-CoA</name>
        <dbReference type="ChEBI" id="CHEBI:57288"/>
    </ligand>
</feature>
<keyword evidence="21" id="KW-1185">Reference proteome</keyword>
<dbReference type="NCBIfam" id="NF010933">
    <property type="entry name" value="PRK14353.1"/>
    <property type="match status" value="1"/>
</dbReference>
<evidence type="ECO:0000256" key="15">
    <source>
        <dbReference type="ARBA" id="ARBA00048247"/>
    </source>
</evidence>
<dbReference type="EC" id="2.3.1.157" evidence="18"/>
<comment type="catalytic activity">
    <reaction evidence="16 18">
        <text>N-acetyl-alpha-D-glucosamine 1-phosphate + UTP + H(+) = UDP-N-acetyl-alpha-D-glucosamine + diphosphate</text>
        <dbReference type="Rhea" id="RHEA:13509"/>
        <dbReference type="ChEBI" id="CHEBI:15378"/>
        <dbReference type="ChEBI" id="CHEBI:33019"/>
        <dbReference type="ChEBI" id="CHEBI:46398"/>
        <dbReference type="ChEBI" id="CHEBI:57705"/>
        <dbReference type="ChEBI" id="CHEBI:57776"/>
        <dbReference type="EC" id="2.7.7.23"/>
    </reaction>
</comment>
<comment type="subunit">
    <text evidence="18">Homotrimer.</text>
</comment>
<dbReference type="NCBIfam" id="TIGR01173">
    <property type="entry name" value="glmU"/>
    <property type="match status" value="1"/>
</dbReference>
<name>A0A109BA98_HYPSL</name>
<evidence type="ECO:0000256" key="5">
    <source>
        <dbReference type="ARBA" id="ARBA00022679"/>
    </source>
</evidence>
<feature type="binding site" evidence="18">
    <location>
        <position position="439"/>
    </location>
    <ligand>
        <name>UDP-N-acetyl-alpha-D-glucosamine</name>
        <dbReference type="ChEBI" id="CHEBI:57705"/>
    </ligand>
</feature>
<dbReference type="InterPro" id="IPR001451">
    <property type="entry name" value="Hexapep"/>
</dbReference>
<organism evidence="20 21">
    <name type="scientific">Hyphomicrobium sulfonivorans</name>
    <dbReference type="NCBI Taxonomy" id="121290"/>
    <lineage>
        <taxon>Bacteria</taxon>
        <taxon>Pseudomonadati</taxon>
        <taxon>Pseudomonadota</taxon>
        <taxon>Alphaproteobacteria</taxon>
        <taxon>Hyphomicrobiales</taxon>
        <taxon>Hyphomicrobiaceae</taxon>
        <taxon>Hyphomicrobium</taxon>
    </lineage>
</organism>
<dbReference type="Gene3D" id="2.160.10.10">
    <property type="entry name" value="Hexapeptide repeat proteins"/>
    <property type="match status" value="1"/>
</dbReference>
<comment type="subcellular location">
    <subcellularLocation>
        <location evidence="1 18">Cytoplasm</location>
    </subcellularLocation>
</comment>
<protein>
    <recommendedName>
        <fullName evidence="18">Bifunctional protein GlmU</fullName>
    </recommendedName>
    <domain>
        <recommendedName>
            <fullName evidence="18">UDP-N-acetylglucosamine pyrophosphorylase</fullName>
            <ecNumber evidence="18">2.7.7.23</ecNumber>
        </recommendedName>
        <alternativeName>
            <fullName evidence="18">N-acetylglucosamine-1-phosphate uridyltransferase</fullName>
        </alternativeName>
    </domain>
    <domain>
        <recommendedName>
            <fullName evidence="18">Glucosamine-1-phosphate N-acetyltransferase</fullName>
            <ecNumber evidence="18">2.3.1.157</ecNumber>
        </recommendedName>
    </domain>
</protein>
<feature type="binding site" evidence="18">
    <location>
        <position position="502"/>
    </location>
    <ligand>
        <name>acetyl-CoA</name>
        <dbReference type="ChEBI" id="CHEBI:57288"/>
    </ligand>
</feature>
<keyword evidence="7 18" id="KW-0479">Metal-binding</keyword>
<comment type="similarity">
    <text evidence="2 18">In the C-terminal section; belongs to the transferase hexapeptide repeat family.</text>
</comment>
<dbReference type="GO" id="GO:0005737">
    <property type="term" value="C:cytoplasm"/>
    <property type="evidence" value="ECO:0007669"/>
    <property type="project" value="UniProtKB-SubCell"/>
</dbReference>
<keyword evidence="12 18" id="KW-0511">Multifunctional enzyme</keyword>
<feature type="binding site" evidence="18">
    <location>
        <position position="306"/>
    </location>
    <ligand>
        <name>UDP-N-acetyl-alpha-D-glucosamine</name>
        <dbReference type="ChEBI" id="CHEBI:57705"/>
    </ligand>
</feature>
<evidence type="ECO:0000256" key="7">
    <source>
        <dbReference type="ARBA" id="ARBA00022723"/>
    </source>
</evidence>
<dbReference type="Pfam" id="PF00132">
    <property type="entry name" value="Hexapep"/>
    <property type="match status" value="3"/>
</dbReference>
<evidence type="ECO:0000259" key="19">
    <source>
        <dbReference type="Pfam" id="PF12804"/>
    </source>
</evidence>
<dbReference type="Pfam" id="PF12804">
    <property type="entry name" value="NTP_transf_3"/>
    <property type="match status" value="1"/>
</dbReference>
<evidence type="ECO:0000256" key="16">
    <source>
        <dbReference type="ARBA" id="ARBA00048493"/>
    </source>
</evidence>
<feature type="active site" description="Proton acceptor" evidence="18">
    <location>
        <position position="425"/>
    </location>
</feature>
<keyword evidence="9 18" id="KW-0460">Magnesium</keyword>
<dbReference type="InterPro" id="IPR050065">
    <property type="entry name" value="GlmU-like"/>
</dbReference>
<evidence type="ECO:0000256" key="1">
    <source>
        <dbReference type="ARBA" id="ARBA00004496"/>
    </source>
</evidence>
<dbReference type="STRING" id="121290.APY04_3200"/>
<keyword evidence="8 18" id="KW-0677">Repeat</keyword>
<dbReference type="GO" id="GO:0003977">
    <property type="term" value="F:UDP-N-acetylglucosamine diphosphorylase activity"/>
    <property type="evidence" value="ECO:0007669"/>
    <property type="project" value="UniProtKB-UniRule"/>
</dbReference>
<feature type="binding site" evidence="18">
    <location>
        <position position="184"/>
    </location>
    <ligand>
        <name>Mg(2+)</name>
        <dbReference type="ChEBI" id="CHEBI:18420"/>
    </ligand>
</feature>
<comment type="pathway">
    <text evidence="18">Nucleotide-sugar biosynthesis; UDP-N-acetyl-alpha-D-glucosamine biosynthesis; UDP-N-acetyl-alpha-D-glucosamine from N-acetyl-alpha-D-glucosamine 1-phosphate: step 1/1.</text>
</comment>
<dbReference type="GO" id="GO:0009252">
    <property type="term" value="P:peptidoglycan biosynthetic process"/>
    <property type="evidence" value="ECO:0007669"/>
    <property type="project" value="UniProtKB-UniRule"/>
</dbReference>
<dbReference type="AlphaFoldDB" id="A0A109BA98"/>